<evidence type="ECO:0000313" key="2">
    <source>
        <dbReference type="EMBL" id="KAJ9598088.1"/>
    </source>
</evidence>
<dbReference type="InterPro" id="IPR045888">
    <property type="entry name" value="Erv"/>
</dbReference>
<organism evidence="2 3">
    <name type="scientific">Diploptera punctata</name>
    <name type="common">Pacific beetle cockroach</name>
    <dbReference type="NCBI Taxonomy" id="6984"/>
    <lineage>
        <taxon>Eukaryota</taxon>
        <taxon>Metazoa</taxon>
        <taxon>Ecdysozoa</taxon>
        <taxon>Arthropoda</taxon>
        <taxon>Hexapoda</taxon>
        <taxon>Insecta</taxon>
        <taxon>Pterygota</taxon>
        <taxon>Neoptera</taxon>
        <taxon>Polyneoptera</taxon>
        <taxon>Dictyoptera</taxon>
        <taxon>Blattodea</taxon>
        <taxon>Blaberoidea</taxon>
        <taxon>Blaberidae</taxon>
        <taxon>Diplopterinae</taxon>
        <taxon>Diploptera</taxon>
    </lineage>
</organism>
<proteinExistence type="predicted"/>
<reference evidence="2" key="1">
    <citation type="journal article" date="2023" name="IScience">
        <title>Live-bearing cockroach genome reveals convergent evolutionary mechanisms linked to viviparity in insects and beyond.</title>
        <authorList>
            <person name="Fouks B."/>
            <person name="Harrison M.C."/>
            <person name="Mikhailova A.A."/>
            <person name="Marchal E."/>
            <person name="English S."/>
            <person name="Carruthers M."/>
            <person name="Jennings E.C."/>
            <person name="Chiamaka E.L."/>
            <person name="Frigard R.A."/>
            <person name="Pippel M."/>
            <person name="Attardo G.M."/>
            <person name="Benoit J.B."/>
            <person name="Bornberg-Bauer E."/>
            <person name="Tobe S.S."/>
        </authorList>
    </citation>
    <scope>NUCLEOTIDE SEQUENCE</scope>
    <source>
        <strain evidence="2">Stay&amp;Tobe</strain>
    </source>
</reference>
<evidence type="ECO:0000259" key="1">
    <source>
        <dbReference type="Pfam" id="PF13850"/>
    </source>
</evidence>
<feature type="domain" description="Endoplasmic reticulum vesicle transporter N-terminal" evidence="1">
    <location>
        <begin position="1"/>
        <end position="37"/>
    </location>
</feature>
<comment type="caution">
    <text evidence="2">The sequence shown here is derived from an EMBL/GenBank/DDBJ whole genome shotgun (WGS) entry which is preliminary data.</text>
</comment>
<dbReference type="GO" id="GO:0006890">
    <property type="term" value="P:retrograde vesicle-mediated transport, Golgi to endoplasmic reticulum"/>
    <property type="evidence" value="ECO:0007669"/>
    <property type="project" value="TreeGrafter"/>
</dbReference>
<dbReference type="GO" id="GO:0016020">
    <property type="term" value="C:membrane"/>
    <property type="evidence" value="ECO:0007669"/>
    <property type="project" value="TreeGrafter"/>
</dbReference>
<dbReference type="AlphaFoldDB" id="A0AAD8AHY4"/>
<keyword evidence="3" id="KW-1185">Reference proteome</keyword>
<evidence type="ECO:0000313" key="3">
    <source>
        <dbReference type="Proteomes" id="UP001233999"/>
    </source>
</evidence>
<feature type="non-terminal residue" evidence="2">
    <location>
        <position position="1"/>
    </location>
</feature>
<gene>
    <name evidence="2" type="ORF">L9F63_026807</name>
</gene>
<dbReference type="Pfam" id="PF13850">
    <property type="entry name" value="ERGIC_N"/>
    <property type="match status" value="1"/>
</dbReference>
<dbReference type="EMBL" id="JASPKZ010001353">
    <property type="protein sequence ID" value="KAJ9598088.1"/>
    <property type="molecule type" value="Genomic_DNA"/>
</dbReference>
<protein>
    <recommendedName>
        <fullName evidence="1">Endoplasmic reticulum vesicle transporter N-terminal domain-containing protein</fullName>
    </recommendedName>
</protein>
<dbReference type="GO" id="GO:0030134">
    <property type="term" value="C:COPII-coated ER to Golgi transport vesicle"/>
    <property type="evidence" value="ECO:0007669"/>
    <property type="project" value="TreeGrafter"/>
</dbReference>
<sequence>FVPDTEFDAKLKINVDLTVAMPCHAIGADILDSTGQNVLRSLEQEETWFELTPKQRLYFDGMRQVNSYLREEFHAIQELLWRSGQSTLFGDMPARTETPPDPPDACRVFGSLILNKIFHLETQALALYTLWKEMKKITNQNTMLYQYFIDVVPTEVNTFIEPHQYISVF</sequence>
<feature type="non-terminal residue" evidence="2">
    <location>
        <position position="169"/>
    </location>
</feature>
<name>A0AAD8AHY4_DIPPU</name>
<dbReference type="Proteomes" id="UP001233999">
    <property type="component" value="Unassembled WGS sequence"/>
</dbReference>
<dbReference type="GO" id="GO:0006888">
    <property type="term" value="P:endoplasmic reticulum to Golgi vesicle-mediated transport"/>
    <property type="evidence" value="ECO:0007669"/>
    <property type="project" value="TreeGrafter"/>
</dbReference>
<reference evidence="2" key="2">
    <citation type="submission" date="2023-05" db="EMBL/GenBank/DDBJ databases">
        <authorList>
            <person name="Fouks B."/>
        </authorList>
    </citation>
    <scope>NUCLEOTIDE SEQUENCE</scope>
    <source>
        <strain evidence="2">Stay&amp;Tobe</strain>
        <tissue evidence="2">Testes</tissue>
    </source>
</reference>
<dbReference type="PANTHER" id="PTHR10984">
    <property type="entry name" value="ENDOPLASMIC RETICULUM-GOLGI INTERMEDIATE COMPARTMENT PROTEIN"/>
    <property type="match status" value="1"/>
</dbReference>
<dbReference type="InterPro" id="IPR039542">
    <property type="entry name" value="Erv_N"/>
</dbReference>
<accession>A0AAD8AHY4</accession>
<dbReference type="PANTHER" id="PTHR10984:SF30">
    <property type="entry name" value="ENDOPLASMIC RETICULUM-GOLGI INTERMEDIATE COMPARTMENT PROTEIN 2"/>
    <property type="match status" value="1"/>
</dbReference>
<dbReference type="GO" id="GO:0005783">
    <property type="term" value="C:endoplasmic reticulum"/>
    <property type="evidence" value="ECO:0007669"/>
    <property type="project" value="TreeGrafter"/>
</dbReference>